<feature type="domain" description="Acyl-CoA thioesterase-like C-terminal" evidence="2">
    <location>
        <begin position="145"/>
        <end position="270"/>
    </location>
</feature>
<evidence type="ECO:0000259" key="2">
    <source>
        <dbReference type="Pfam" id="PF20789"/>
    </source>
</evidence>
<protein>
    <submittedName>
        <fullName evidence="3">Thioesterase family protein</fullName>
    </submittedName>
</protein>
<dbReference type="InterPro" id="IPR049449">
    <property type="entry name" value="TesB_ACOT8-like_N"/>
</dbReference>
<comment type="caution">
    <text evidence="3">The sequence shown here is derived from an EMBL/GenBank/DDBJ whole genome shotgun (WGS) entry which is preliminary data.</text>
</comment>
<name>A0A9X4M381_9ACTN</name>
<dbReference type="RefSeq" id="WP_332520333.1">
    <property type="nucleotide sequence ID" value="NZ_JANRHA010000010.1"/>
</dbReference>
<feature type="domain" description="Acyl-CoA thioesterase-like N-terminal HotDog" evidence="1">
    <location>
        <begin position="36"/>
        <end position="120"/>
    </location>
</feature>
<keyword evidence="4" id="KW-1185">Reference proteome</keyword>
<dbReference type="Proteomes" id="UP001152755">
    <property type="component" value="Unassembled WGS sequence"/>
</dbReference>
<accession>A0A9X4M381</accession>
<dbReference type="InterPro" id="IPR049450">
    <property type="entry name" value="ACOT8-like_C"/>
</dbReference>
<dbReference type="Pfam" id="PF13622">
    <property type="entry name" value="4HBT_3"/>
    <property type="match status" value="1"/>
</dbReference>
<proteinExistence type="predicted"/>
<organism evidence="3 4">
    <name type="scientific">Speluncibacter jeojiensis</name>
    <dbReference type="NCBI Taxonomy" id="2710754"/>
    <lineage>
        <taxon>Bacteria</taxon>
        <taxon>Bacillati</taxon>
        <taxon>Actinomycetota</taxon>
        <taxon>Actinomycetes</taxon>
        <taxon>Mycobacteriales</taxon>
        <taxon>Speluncibacteraceae</taxon>
        <taxon>Speluncibacter</taxon>
    </lineage>
</organism>
<dbReference type="EMBL" id="JANRHA010000010">
    <property type="protein sequence ID" value="MDG3016007.1"/>
    <property type="molecule type" value="Genomic_DNA"/>
</dbReference>
<evidence type="ECO:0000259" key="1">
    <source>
        <dbReference type="Pfam" id="PF13622"/>
    </source>
</evidence>
<evidence type="ECO:0000313" key="3">
    <source>
        <dbReference type="EMBL" id="MDG3016007.1"/>
    </source>
</evidence>
<dbReference type="AlphaFoldDB" id="A0A9X4M381"/>
<evidence type="ECO:0000313" key="4">
    <source>
        <dbReference type="Proteomes" id="UP001152755"/>
    </source>
</evidence>
<gene>
    <name evidence="3" type="ORF">NVS88_15715</name>
</gene>
<dbReference type="Pfam" id="PF20789">
    <property type="entry name" value="4HBT_3C"/>
    <property type="match status" value="1"/>
</dbReference>
<dbReference type="InterPro" id="IPR042171">
    <property type="entry name" value="Acyl-CoA_hotdog"/>
</dbReference>
<dbReference type="SUPFAM" id="SSF54637">
    <property type="entry name" value="Thioesterase/thiol ester dehydrase-isomerase"/>
    <property type="match status" value="1"/>
</dbReference>
<sequence>MGHPRPLDHEPFYRPLPADEDGIERFAPSPSTISLWAETMQHGSPPAALLVRALERCCPRENTRLTRVSVEILGPVPLTEIRVRSWIERPGRNIELVAGELLADPGDGTFRPVASARGWRMAAGDTTAVESAYDPPMPAGDGTARGFDWGVSGGYLDAVDWHWVSTPGTAEPGRAWIRTRAALVADEPLSQMQNLFAVVDVANGVGSKLDFRKWTFLNTDLTVHLHRVPVGDWIGISAETSVGPDGVGMCAGILYDESGPVGRSAQTVLVRSR</sequence>
<dbReference type="Gene3D" id="2.40.160.210">
    <property type="entry name" value="Acyl-CoA thioesterase, double hotdog domain"/>
    <property type="match status" value="1"/>
</dbReference>
<dbReference type="InterPro" id="IPR029069">
    <property type="entry name" value="HotDog_dom_sf"/>
</dbReference>
<reference evidence="3" key="1">
    <citation type="submission" date="2022-08" db="EMBL/GenBank/DDBJ databases">
        <title>Genome analysis of Corynebacteriales strain.</title>
        <authorList>
            <person name="Lee S.D."/>
        </authorList>
    </citation>
    <scope>NUCLEOTIDE SEQUENCE</scope>
    <source>
        <strain evidence="3">D3-21</strain>
    </source>
</reference>